<organism evidence="1 2">
    <name type="scientific">Pomacea canaliculata</name>
    <name type="common">Golden apple snail</name>
    <dbReference type="NCBI Taxonomy" id="400727"/>
    <lineage>
        <taxon>Eukaryota</taxon>
        <taxon>Metazoa</taxon>
        <taxon>Spiralia</taxon>
        <taxon>Lophotrochozoa</taxon>
        <taxon>Mollusca</taxon>
        <taxon>Gastropoda</taxon>
        <taxon>Caenogastropoda</taxon>
        <taxon>Architaenioglossa</taxon>
        <taxon>Ampullarioidea</taxon>
        <taxon>Ampullariidae</taxon>
        <taxon>Pomacea</taxon>
    </lineage>
</organism>
<reference evidence="1 2" key="1">
    <citation type="submission" date="2018-04" db="EMBL/GenBank/DDBJ databases">
        <title>The genome of golden apple snail Pomacea canaliculata provides insight into stress tolerance and invasive adaptation.</title>
        <authorList>
            <person name="Liu C."/>
            <person name="Liu B."/>
            <person name="Ren Y."/>
            <person name="Zhang Y."/>
            <person name="Wang H."/>
            <person name="Li S."/>
            <person name="Jiang F."/>
            <person name="Yin L."/>
            <person name="Zhang G."/>
            <person name="Qian W."/>
            <person name="Fan W."/>
        </authorList>
    </citation>
    <scope>NUCLEOTIDE SEQUENCE [LARGE SCALE GENOMIC DNA]</scope>
    <source>
        <strain evidence="1">SZHN2017</strain>
        <tissue evidence="1">Muscle</tissue>
    </source>
</reference>
<name>A0A2T7P1G5_POMCA</name>
<comment type="caution">
    <text evidence="1">The sequence shown here is derived from an EMBL/GenBank/DDBJ whole genome shotgun (WGS) entry which is preliminary data.</text>
</comment>
<evidence type="ECO:0000313" key="1">
    <source>
        <dbReference type="EMBL" id="PVD27262.1"/>
    </source>
</evidence>
<proteinExistence type="predicted"/>
<evidence type="ECO:0000313" key="2">
    <source>
        <dbReference type="Proteomes" id="UP000245119"/>
    </source>
</evidence>
<dbReference type="Proteomes" id="UP000245119">
    <property type="component" value="Linkage Group LG7"/>
</dbReference>
<dbReference type="EMBL" id="PZQS01000007">
    <property type="protein sequence ID" value="PVD27262.1"/>
    <property type="molecule type" value="Genomic_DNA"/>
</dbReference>
<dbReference type="AlphaFoldDB" id="A0A2T7P1G5"/>
<gene>
    <name evidence="1" type="ORF">C0Q70_12417</name>
</gene>
<sequence>MLQEVLSGEPVGAGWMLFFLGVVVLRTTCPCPPFQSATTFATRVQVRFGVLLASIPLPSSCSHHGFRGDLTVR</sequence>
<accession>A0A2T7P1G5</accession>
<protein>
    <submittedName>
        <fullName evidence="1">Uncharacterized protein</fullName>
    </submittedName>
</protein>
<keyword evidence="2" id="KW-1185">Reference proteome</keyword>